<comment type="caution">
    <text evidence="1">The sequence shown here is derived from an EMBL/GenBank/DDBJ whole genome shotgun (WGS) entry which is preliminary data.</text>
</comment>
<evidence type="ECO:0000313" key="1">
    <source>
        <dbReference type="EMBL" id="TGN17079.1"/>
    </source>
</evidence>
<name>A0A4R9LW86_9LEPT</name>
<dbReference type="RefSeq" id="WP_135761986.1">
    <property type="nucleotide sequence ID" value="NZ_RQHW01000079.1"/>
</dbReference>
<dbReference type="EMBL" id="RQHW01000079">
    <property type="protein sequence ID" value="TGN17079.1"/>
    <property type="molecule type" value="Genomic_DNA"/>
</dbReference>
<gene>
    <name evidence="1" type="ORF">EHS15_18020</name>
</gene>
<dbReference type="OrthoDB" id="323110at2"/>
<organism evidence="1 2">
    <name type="scientific">Leptospira idonii</name>
    <dbReference type="NCBI Taxonomy" id="1193500"/>
    <lineage>
        <taxon>Bacteria</taxon>
        <taxon>Pseudomonadati</taxon>
        <taxon>Spirochaetota</taxon>
        <taxon>Spirochaetia</taxon>
        <taxon>Leptospirales</taxon>
        <taxon>Leptospiraceae</taxon>
        <taxon>Leptospira</taxon>
    </lineage>
</organism>
<sequence>MSLILYCRSVPPVQETSEILNLPFRIVSEDFILVKEMEGVFGTFFVSEDNKQSDVQLELVIREESQRPLRNICYSLLGLTMLYYGSMETSSELNISYMAKNGSLVMKSLKNLETKESIWAPMPFYIGTGSTLAAPLFNSNRYPSHLRKYCLEENPGNMRSIFEQSKEQNCQEYSNFIKLLFLQNQDQIRQTLSSIQEHL</sequence>
<proteinExistence type="predicted"/>
<evidence type="ECO:0000313" key="2">
    <source>
        <dbReference type="Proteomes" id="UP000298058"/>
    </source>
</evidence>
<keyword evidence="2" id="KW-1185">Reference proteome</keyword>
<dbReference type="Proteomes" id="UP000298058">
    <property type="component" value="Unassembled WGS sequence"/>
</dbReference>
<reference evidence="1" key="1">
    <citation type="journal article" date="2019" name="PLoS Negl. Trop. Dis.">
        <title>Revisiting the worldwide diversity of Leptospira species in the environment.</title>
        <authorList>
            <person name="Vincent A.T."/>
            <person name="Schiettekatte O."/>
            <person name="Bourhy P."/>
            <person name="Veyrier F.J."/>
            <person name="Picardeau M."/>
        </authorList>
    </citation>
    <scope>NUCLEOTIDE SEQUENCE [LARGE SCALE GENOMIC DNA]</scope>
    <source>
        <strain evidence="1">201300427</strain>
    </source>
</reference>
<dbReference type="AlphaFoldDB" id="A0A4R9LW86"/>
<protein>
    <submittedName>
        <fullName evidence="1">Uncharacterized protein</fullName>
    </submittedName>
</protein>
<accession>A0A4R9LW86</accession>